<dbReference type="InterPro" id="IPR001394">
    <property type="entry name" value="Peptidase_C19_UCH"/>
</dbReference>
<dbReference type="Gene3D" id="3.90.70.10">
    <property type="entry name" value="Cysteine proteinases"/>
    <property type="match status" value="1"/>
</dbReference>
<reference evidence="5" key="1">
    <citation type="journal article" date="2013" name="Genetics">
        <title>The draft genome and transcriptome of Panagrellus redivivus are shaped by the harsh demands of a free-living lifestyle.</title>
        <authorList>
            <person name="Srinivasan J."/>
            <person name="Dillman A.R."/>
            <person name="Macchietto M.G."/>
            <person name="Heikkinen L."/>
            <person name="Lakso M."/>
            <person name="Fracchia K.M."/>
            <person name="Antoshechkin I."/>
            <person name="Mortazavi A."/>
            <person name="Wong G."/>
            <person name="Sternberg P.W."/>
        </authorList>
    </citation>
    <scope>NUCLEOTIDE SEQUENCE [LARGE SCALE GENOMIC DNA]</scope>
    <source>
        <strain evidence="5">MT8872</strain>
    </source>
</reference>
<accession>A0A7E4V3F1</accession>
<dbReference type="GO" id="GO:0016579">
    <property type="term" value="P:protein deubiquitination"/>
    <property type="evidence" value="ECO:0007669"/>
    <property type="project" value="InterPro"/>
</dbReference>
<name>A0A7E4V3F1_PANRE</name>
<sequence length="1239" mass="142393">MDSADLGKRPSPTSPSPPDHPPTKQVRSLSERPSPFGVTDVTEKMQLLQMDGANIKDDPTGGPVGDIEQPRAYQPGGDVVLNDTDNSTDLDSDNEYFQYLSDQESSGEKEIFPNSPASAKEENPRTPSPTPIELGGNAELDRLLRNGLEDHHHRGGDDLLLNFANSADGEEGQPLPELQAQDINDLLPVEDALRPFGTFIGPTIPNPRPRLDDTKRNQFTRSMQRAANMQLFDVGTVPVADSDLDSDQEEEEHEGLCHHINLTLSIRNLSYHTDQIKGPTVVAYNGEWNIMAQFQDGLLGCFVQYNARTDDPRNGQYLCDVELWCKNEKGDVVHKKPLYHCFTGSDDFGFRNYVNDLTPIVGKDDDGRWVKIRARVDVLCRKPAGFRNSHVFCYMNSALQSLFSLPKFNRIILESNKKHKCIEALKTVMLQHHQSSKISVSPNPVYEHSKWNEDHHQFLQQDAQEFLRYFIDELEGILSETAQGPQITELFRGETSEYVNCLDVDYKSDKRDYFYDIQVNMIGPDGDLVTNFDDALKNYLTPTLLQGDNMYNCEGHGPQRAEKGVKFVKFPPVLNVYIMRYRYTDTGVEKISERFEFPKTVDLSNYMDKEIASDGDYRYELHTVLVHRGGGSGGHYCAIINIGVRGDHWVRFDDTNVMSCAQDAVYGDEDFTPYMLVYIKTSMKEEILRPLVLHEYTMPVEFSNHFYDYIDKVAFVTDHLLTTYGSLDLCTAKMDMYYPLHAADPFEITAASVYERACHLFALKPDTFRLWVYGEYPPLGRRSHGNRRPIELLVKDSNIPLARYPIFQRRYTFYLEHIDDENEYLEDGDALVFLKTSNPDGIRFVRSLIWKVDVTFKSLVSRMKDIAEMHDCERMYIHVDLSKNKCVHTTGPLDSYENYRLHGTVFILEDKSIPNVTCDTLERLAMTVRVRALQDNRFHMFSEMSPYSSFELDVLLAEKVHTLRLKIAEKIGVPHTRIGILRPDDKELLRDYIGMDHVFKIKDHDPRLGRVYDIHFVVLVDEIVKFKEHFIMEVHSGLFRGLPSFVNAFVDPEWSVAQVLNNFRQKYSISEDVALLRFNRNVSCYDYLYRNSVKLKKLKCFAKDHSYQLLLESMPSAGSRYPMANAVTVVVKLLDYGLPTRFMRFNTEEHGYNVRRKVCECFKISHDQMHRFEMRLMHHDGVHHIQSIVNDSVVDFANFNEETDGGLQRIDVWCSVDNHDLPELGMSPLFSMEEDEDSS</sequence>
<dbReference type="InterPro" id="IPR050164">
    <property type="entry name" value="Peptidase_C19"/>
</dbReference>
<evidence type="ECO:0000313" key="5">
    <source>
        <dbReference type="Proteomes" id="UP000492821"/>
    </source>
</evidence>
<evidence type="ECO:0000256" key="1">
    <source>
        <dbReference type="ARBA" id="ARBA00009085"/>
    </source>
</evidence>
<dbReference type="WBParaSite" id="Pan_g1570.t3">
    <property type="protein sequence ID" value="Pan_g1570.t3"/>
    <property type="gene ID" value="Pan_g1570"/>
</dbReference>
<feature type="region of interest" description="Disordered" evidence="2">
    <location>
        <begin position="1"/>
        <end position="136"/>
    </location>
</feature>
<organism evidence="5 6">
    <name type="scientific">Panagrellus redivivus</name>
    <name type="common">Microworm</name>
    <dbReference type="NCBI Taxonomy" id="6233"/>
    <lineage>
        <taxon>Eukaryota</taxon>
        <taxon>Metazoa</taxon>
        <taxon>Ecdysozoa</taxon>
        <taxon>Nematoda</taxon>
        <taxon>Chromadorea</taxon>
        <taxon>Rhabditida</taxon>
        <taxon>Tylenchina</taxon>
        <taxon>Panagrolaimomorpha</taxon>
        <taxon>Panagrolaimoidea</taxon>
        <taxon>Panagrolaimidae</taxon>
        <taxon>Panagrellus</taxon>
    </lineage>
</organism>
<proteinExistence type="inferred from homology"/>
<feature type="domain" description="Ubiquitin-like" evidence="3">
    <location>
        <begin position="926"/>
        <end position="991"/>
    </location>
</feature>
<dbReference type="InterPro" id="IPR028889">
    <property type="entry name" value="USP"/>
</dbReference>
<evidence type="ECO:0000313" key="6">
    <source>
        <dbReference type="WBParaSite" id="Pan_g1570.t3"/>
    </source>
</evidence>
<dbReference type="AlphaFoldDB" id="A0A7E4V3F1"/>
<dbReference type="GO" id="GO:0031647">
    <property type="term" value="P:regulation of protein stability"/>
    <property type="evidence" value="ECO:0007669"/>
    <property type="project" value="TreeGrafter"/>
</dbReference>
<dbReference type="Proteomes" id="UP000492821">
    <property type="component" value="Unassembled WGS sequence"/>
</dbReference>
<evidence type="ECO:0000256" key="2">
    <source>
        <dbReference type="SAM" id="MobiDB-lite"/>
    </source>
</evidence>
<dbReference type="InterPro" id="IPR038765">
    <property type="entry name" value="Papain-like_cys_pep_sf"/>
</dbReference>
<dbReference type="PANTHER" id="PTHR24006:SF644">
    <property type="entry name" value="UBIQUITIN CARBOXYL-TERMINAL HYDROLASE 7"/>
    <property type="match status" value="1"/>
</dbReference>
<reference evidence="6" key="2">
    <citation type="submission" date="2020-10" db="UniProtKB">
        <authorList>
            <consortium name="WormBaseParasite"/>
        </authorList>
    </citation>
    <scope>IDENTIFICATION</scope>
</reference>
<dbReference type="SUPFAM" id="SSF54001">
    <property type="entry name" value="Cysteine proteinases"/>
    <property type="match status" value="1"/>
</dbReference>
<dbReference type="PROSITE" id="PS50053">
    <property type="entry name" value="UBIQUITIN_2"/>
    <property type="match status" value="1"/>
</dbReference>
<dbReference type="GO" id="GO:0004843">
    <property type="term" value="F:cysteine-type deubiquitinase activity"/>
    <property type="evidence" value="ECO:0007669"/>
    <property type="project" value="InterPro"/>
</dbReference>
<evidence type="ECO:0000259" key="3">
    <source>
        <dbReference type="PROSITE" id="PS50053"/>
    </source>
</evidence>
<comment type="similarity">
    <text evidence="1">Belongs to the peptidase C19 family.</text>
</comment>
<evidence type="ECO:0000259" key="4">
    <source>
        <dbReference type="PROSITE" id="PS50235"/>
    </source>
</evidence>
<protein>
    <submittedName>
        <fullName evidence="6">USP domain-containing protein</fullName>
    </submittedName>
</protein>
<feature type="domain" description="USP" evidence="4">
    <location>
        <begin position="384"/>
        <end position="681"/>
    </location>
</feature>
<dbReference type="InterPro" id="IPR000626">
    <property type="entry name" value="Ubiquitin-like_dom"/>
</dbReference>
<dbReference type="PANTHER" id="PTHR24006">
    <property type="entry name" value="UBIQUITIN CARBOXYL-TERMINAL HYDROLASE"/>
    <property type="match status" value="1"/>
</dbReference>
<dbReference type="GO" id="GO:0005634">
    <property type="term" value="C:nucleus"/>
    <property type="evidence" value="ECO:0007669"/>
    <property type="project" value="TreeGrafter"/>
</dbReference>
<dbReference type="Pfam" id="PF00443">
    <property type="entry name" value="UCH"/>
    <property type="match status" value="1"/>
</dbReference>
<dbReference type="PROSITE" id="PS50235">
    <property type="entry name" value="USP_3"/>
    <property type="match status" value="1"/>
</dbReference>
<dbReference type="GO" id="GO:0005829">
    <property type="term" value="C:cytosol"/>
    <property type="evidence" value="ECO:0007669"/>
    <property type="project" value="TreeGrafter"/>
</dbReference>
<keyword evidence="5" id="KW-1185">Reference proteome</keyword>